<dbReference type="Proteomes" id="UP001056120">
    <property type="component" value="Linkage Group LG15"/>
</dbReference>
<reference evidence="2" key="1">
    <citation type="journal article" date="2022" name="Mol. Ecol. Resour.">
        <title>The genomes of chicory, endive, great burdock and yacon provide insights into Asteraceae palaeo-polyploidization history and plant inulin production.</title>
        <authorList>
            <person name="Fan W."/>
            <person name="Wang S."/>
            <person name="Wang H."/>
            <person name="Wang A."/>
            <person name="Jiang F."/>
            <person name="Liu H."/>
            <person name="Zhao H."/>
            <person name="Xu D."/>
            <person name="Zhang Y."/>
        </authorList>
    </citation>
    <scope>NUCLEOTIDE SEQUENCE [LARGE SCALE GENOMIC DNA]</scope>
    <source>
        <strain evidence="2">cv. Yunnan</strain>
    </source>
</reference>
<sequence>MPAKRIVSRLACKSEKRYAIEKSASALRQVVDFIRELNCRKVVMCLEMAVSCPPPVGNPLPDRRSAASGPSSRHLWKAGSVTTYTLPFTPYYRAFSSVAGFGGPKLTWLRQKASSLKARLAKRPSRSRVPNLTSLL</sequence>
<evidence type="ECO:0000313" key="1">
    <source>
        <dbReference type="EMBL" id="KAI3776148.1"/>
    </source>
</evidence>
<reference evidence="1 2" key="2">
    <citation type="journal article" date="2022" name="Mol. Ecol. Resour.">
        <title>The genomes of chicory, endive, great burdock and yacon provide insights into Asteraceae paleo-polyploidization history and plant inulin production.</title>
        <authorList>
            <person name="Fan W."/>
            <person name="Wang S."/>
            <person name="Wang H."/>
            <person name="Wang A."/>
            <person name="Jiang F."/>
            <person name="Liu H."/>
            <person name="Zhao H."/>
            <person name="Xu D."/>
            <person name="Zhang Y."/>
        </authorList>
    </citation>
    <scope>NUCLEOTIDE SEQUENCE [LARGE SCALE GENOMIC DNA]</scope>
    <source>
        <strain evidence="2">cv. Yunnan</strain>
        <tissue evidence="1">Leaves</tissue>
    </source>
</reference>
<comment type="caution">
    <text evidence="1">The sequence shown here is derived from an EMBL/GenBank/DDBJ whole genome shotgun (WGS) entry which is preliminary data.</text>
</comment>
<gene>
    <name evidence="1" type="ORF">L1987_45915</name>
</gene>
<evidence type="ECO:0000313" key="2">
    <source>
        <dbReference type="Proteomes" id="UP001056120"/>
    </source>
</evidence>
<dbReference type="EMBL" id="CM042032">
    <property type="protein sequence ID" value="KAI3776148.1"/>
    <property type="molecule type" value="Genomic_DNA"/>
</dbReference>
<proteinExistence type="predicted"/>
<name>A0ACB9FZA9_9ASTR</name>
<keyword evidence="2" id="KW-1185">Reference proteome</keyword>
<protein>
    <submittedName>
        <fullName evidence="1">Uncharacterized protein</fullName>
    </submittedName>
</protein>
<accession>A0ACB9FZA9</accession>
<organism evidence="1 2">
    <name type="scientific">Smallanthus sonchifolius</name>
    <dbReference type="NCBI Taxonomy" id="185202"/>
    <lineage>
        <taxon>Eukaryota</taxon>
        <taxon>Viridiplantae</taxon>
        <taxon>Streptophyta</taxon>
        <taxon>Embryophyta</taxon>
        <taxon>Tracheophyta</taxon>
        <taxon>Spermatophyta</taxon>
        <taxon>Magnoliopsida</taxon>
        <taxon>eudicotyledons</taxon>
        <taxon>Gunneridae</taxon>
        <taxon>Pentapetalae</taxon>
        <taxon>asterids</taxon>
        <taxon>campanulids</taxon>
        <taxon>Asterales</taxon>
        <taxon>Asteraceae</taxon>
        <taxon>Asteroideae</taxon>
        <taxon>Heliantheae alliance</taxon>
        <taxon>Millerieae</taxon>
        <taxon>Smallanthus</taxon>
    </lineage>
</organism>